<gene>
    <name evidence="2" type="ORF">NP493_132g02155</name>
</gene>
<feature type="region of interest" description="Disordered" evidence="1">
    <location>
        <begin position="1"/>
        <end position="47"/>
    </location>
</feature>
<reference evidence="2" key="1">
    <citation type="journal article" date="2023" name="Mol. Biol. Evol.">
        <title>Third-Generation Sequencing Reveals the Adaptive Role of the Epigenome in Three Deep-Sea Polychaetes.</title>
        <authorList>
            <person name="Perez M."/>
            <person name="Aroh O."/>
            <person name="Sun Y."/>
            <person name="Lan Y."/>
            <person name="Juniper S.K."/>
            <person name="Young C.R."/>
            <person name="Angers B."/>
            <person name="Qian P.Y."/>
        </authorList>
    </citation>
    <scope>NUCLEOTIDE SEQUENCE</scope>
    <source>
        <strain evidence="2">R07B-5</strain>
    </source>
</reference>
<dbReference type="EMBL" id="JAODUO010000132">
    <property type="protein sequence ID" value="KAK2188433.1"/>
    <property type="molecule type" value="Genomic_DNA"/>
</dbReference>
<comment type="caution">
    <text evidence="2">The sequence shown here is derived from an EMBL/GenBank/DDBJ whole genome shotgun (WGS) entry which is preliminary data.</text>
</comment>
<evidence type="ECO:0000313" key="3">
    <source>
        <dbReference type="Proteomes" id="UP001209878"/>
    </source>
</evidence>
<evidence type="ECO:0000313" key="2">
    <source>
        <dbReference type="EMBL" id="KAK2188433.1"/>
    </source>
</evidence>
<sequence>MLKREHDDDSAYSGDGSNADSGRGGSDEGDGAPPRGMSNKHVHGLFFGGCNRRPSPVARDESFGNNSNQIVPDMSNMSASNMTDLSDQRPATFQTFASRESPIRRADGCQERRGVNIAQPRVTSVHLPRREQELERYHGDSICQNSCYDSRPYSRCGTETSYADTDAGMQYSCADMSDGLTSKTPSRFDVTDKESDETTTSGSYIVDPQQLCNEIDDLFFRDMLV</sequence>
<proteinExistence type="predicted"/>
<keyword evidence="3" id="KW-1185">Reference proteome</keyword>
<dbReference type="Proteomes" id="UP001209878">
    <property type="component" value="Unassembled WGS sequence"/>
</dbReference>
<organism evidence="2 3">
    <name type="scientific">Ridgeia piscesae</name>
    <name type="common">Tubeworm</name>
    <dbReference type="NCBI Taxonomy" id="27915"/>
    <lineage>
        <taxon>Eukaryota</taxon>
        <taxon>Metazoa</taxon>
        <taxon>Spiralia</taxon>
        <taxon>Lophotrochozoa</taxon>
        <taxon>Annelida</taxon>
        <taxon>Polychaeta</taxon>
        <taxon>Sedentaria</taxon>
        <taxon>Canalipalpata</taxon>
        <taxon>Sabellida</taxon>
        <taxon>Siboglinidae</taxon>
        <taxon>Ridgeia</taxon>
    </lineage>
</organism>
<evidence type="ECO:0000256" key="1">
    <source>
        <dbReference type="SAM" id="MobiDB-lite"/>
    </source>
</evidence>
<accession>A0AAD9UGB9</accession>
<dbReference type="AlphaFoldDB" id="A0AAD9UGB9"/>
<protein>
    <submittedName>
        <fullName evidence="2">Uncharacterized protein</fullName>
    </submittedName>
</protein>
<name>A0AAD9UGB9_RIDPI</name>